<keyword evidence="1" id="KW-0378">Hydrolase</keyword>
<evidence type="ECO:0000313" key="7">
    <source>
        <dbReference type="Proteomes" id="UP000504638"/>
    </source>
</evidence>
<keyword evidence="7" id="KW-1185">Reference proteome</keyword>
<sequence>MAAVVARAPPLPSRSSTPPPHLTLNTSSRGTPAAIPNKHIPICSPGPQPAIGLETPPASPPSKETETETSLLYPPDHFAKLYDEGPIYGIDAATLARAVDHVSKQPLPDPTQTFPWLHGLHPENHIQLQFFVARRKSLLKSPTCYRGLTIVNASRAQKHSRLKGAVPPNELLALGDQDGRFMDIDPRDGFSVRNFQIQTCKMATISDIVVYGNDWTKVEEVLSVARKIRNAQLQMQEMLRANGQPEAPVFNTFVVTDSFRLIEETQPQLVACDSKEAVTGNFVDFFQQERIEMFTMSHASEITHNVFLGPTPDATIDPLLDTSMSQFDVYIEANDLAQMPDTGSMRKLRAALDDLEVPTIGLEFPSSGSIIPPNSSWSDAEAKGLIEMCRWIYEAANPTSISDDTTSGAELKDPAPSDTEGDTIMLSDLPCKTRKPRRVLIHCADGYTESSLLGLAYMMFAEALPAHSAWLTLHRDRGRNFFAYPSDVALLTALQSEILRASPLAAKSGGGGSVPLSFQLQVDEPTWMSKLDGSLPSRILPYMYLGNLTHANNPTLLRELGIGRVLSIGEPVSWSSTTPPPSAVSVSSPTSNSSSPPTTTPLPTLLIDRVQDNGVDPLILTTALPQCLSFIAAGRALGHATLVHCRVGVSRSATVCIAEVMRAKGWGFARAYCFVRARRLNVIIQPHLRFVWELLKWEEGGRATMRVGRECEWAECCREIAAMNKPYARQQ</sequence>
<keyword evidence="2" id="KW-0904">Protein phosphatase</keyword>
<dbReference type="SUPFAM" id="SSF52799">
    <property type="entry name" value="(Phosphotyrosine protein) phosphatases II"/>
    <property type="match status" value="2"/>
</dbReference>
<evidence type="ECO:0000256" key="3">
    <source>
        <dbReference type="SAM" id="MobiDB-lite"/>
    </source>
</evidence>
<dbReference type="InterPro" id="IPR053239">
    <property type="entry name" value="Dual_spec_PTase"/>
</dbReference>
<feature type="region of interest" description="Disordered" evidence="3">
    <location>
        <begin position="574"/>
        <end position="602"/>
    </location>
</feature>
<dbReference type="InterPro" id="IPR000340">
    <property type="entry name" value="Dual-sp_phosphatase_cat-dom"/>
</dbReference>
<dbReference type="GO" id="GO:0033260">
    <property type="term" value="P:nuclear DNA replication"/>
    <property type="evidence" value="ECO:0007669"/>
    <property type="project" value="TreeGrafter"/>
</dbReference>
<dbReference type="Gene3D" id="3.90.190.10">
    <property type="entry name" value="Protein tyrosine phosphatase superfamily"/>
    <property type="match status" value="2"/>
</dbReference>
<reference evidence="6 8" key="1">
    <citation type="submission" date="2020-01" db="EMBL/GenBank/DDBJ databases">
        <authorList>
            <consortium name="DOE Joint Genome Institute"/>
            <person name="Haridas S."/>
            <person name="Albert R."/>
            <person name="Binder M."/>
            <person name="Bloem J."/>
            <person name="Labutti K."/>
            <person name="Salamov A."/>
            <person name="Andreopoulos B."/>
            <person name="Baker S.E."/>
            <person name="Barry K."/>
            <person name="Bills G."/>
            <person name="Bluhm B.H."/>
            <person name="Cannon C."/>
            <person name="Castanera R."/>
            <person name="Culley D.E."/>
            <person name="Daum C."/>
            <person name="Ezra D."/>
            <person name="Gonzalez J.B."/>
            <person name="Henrissat B."/>
            <person name="Kuo A."/>
            <person name="Liang C."/>
            <person name="Lipzen A."/>
            <person name="Lutzoni F."/>
            <person name="Magnuson J."/>
            <person name="Mondo S."/>
            <person name="Nolan M."/>
            <person name="Ohm R."/>
            <person name="Pangilinan J."/>
            <person name="Park H.-J."/>
            <person name="Ramirez L."/>
            <person name="Alfaro M."/>
            <person name="Sun H."/>
            <person name="Tritt A."/>
            <person name="Yoshinaga Y."/>
            <person name="Zwiers L.-H."/>
            <person name="Turgeon B.G."/>
            <person name="Goodwin S.B."/>
            <person name="Spatafora J.W."/>
            <person name="Crous P.W."/>
            <person name="Grigoriev I.V."/>
        </authorList>
    </citation>
    <scope>NUCLEOTIDE SEQUENCE</scope>
    <source>
        <strain evidence="6 8">CBS 781.70</strain>
    </source>
</reference>
<gene>
    <name evidence="6 8" type="ORF">P152DRAFT_463407</name>
</gene>
<reference evidence="8" key="2">
    <citation type="submission" date="2020-04" db="EMBL/GenBank/DDBJ databases">
        <authorList>
            <consortium name="NCBI Genome Project"/>
        </authorList>
    </citation>
    <scope>NUCLEOTIDE SEQUENCE</scope>
    <source>
        <strain evidence="8">CBS 781.70</strain>
    </source>
</reference>
<dbReference type="PROSITE" id="PS50054">
    <property type="entry name" value="TYR_PHOSPHATASE_DUAL"/>
    <property type="match status" value="1"/>
</dbReference>
<dbReference type="Pfam" id="PF00782">
    <property type="entry name" value="DSPc"/>
    <property type="match status" value="1"/>
</dbReference>
<dbReference type="InterPro" id="IPR000387">
    <property type="entry name" value="Tyr_Pase_dom"/>
</dbReference>
<dbReference type="GO" id="GO:0008138">
    <property type="term" value="F:protein tyrosine/serine/threonine phosphatase activity"/>
    <property type="evidence" value="ECO:0007669"/>
    <property type="project" value="TreeGrafter"/>
</dbReference>
<evidence type="ECO:0000313" key="8">
    <source>
        <dbReference type="RefSeq" id="XP_033538764.1"/>
    </source>
</evidence>
<dbReference type="SMART" id="SM00195">
    <property type="entry name" value="DSPc"/>
    <property type="match status" value="1"/>
</dbReference>
<feature type="region of interest" description="Disordered" evidence="3">
    <location>
        <begin position="401"/>
        <end position="423"/>
    </location>
</feature>
<dbReference type="OrthoDB" id="273181at2759"/>
<feature type="compositionally biased region" description="Pro residues" evidence="3">
    <location>
        <begin position="9"/>
        <end position="21"/>
    </location>
</feature>
<organism evidence="6">
    <name type="scientific">Eremomyces bilateralis CBS 781.70</name>
    <dbReference type="NCBI Taxonomy" id="1392243"/>
    <lineage>
        <taxon>Eukaryota</taxon>
        <taxon>Fungi</taxon>
        <taxon>Dikarya</taxon>
        <taxon>Ascomycota</taxon>
        <taxon>Pezizomycotina</taxon>
        <taxon>Dothideomycetes</taxon>
        <taxon>Dothideomycetes incertae sedis</taxon>
        <taxon>Eremomycetales</taxon>
        <taxon>Eremomycetaceae</taxon>
        <taxon>Eremomyces</taxon>
    </lineage>
</organism>
<feature type="region of interest" description="Disordered" evidence="3">
    <location>
        <begin position="1"/>
        <end position="71"/>
    </location>
</feature>
<feature type="domain" description="Tyrosine-protein phosphatase" evidence="4">
    <location>
        <begin position="535"/>
        <end position="703"/>
    </location>
</feature>
<dbReference type="PANTHER" id="PTHR47550">
    <property type="entry name" value="DUAL SPECIFICITY PROTEIN PHOSPHATASE PPS1"/>
    <property type="match status" value="1"/>
</dbReference>
<dbReference type="InterPro" id="IPR029021">
    <property type="entry name" value="Prot-tyrosine_phosphatase-like"/>
</dbReference>
<evidence type="ECO:0000256" key="2">
    <source>
        <dbReference type="ARBA" id="ARBA00022912"/>
    </source>
</evidence>
<evidence type="ECO:0000259" key="4">
    <source>
        <dbReference type="PROSITE" id="PS50054"/>
    </source>
</evidence>
<dbReference type="PANTHER" id="PTHR47550:SF1">
    <property type="entry name" value="DUAL SPECIFICITY PROTEIN PHOSPHATASE PPS1"/>
    <property type="match status" value="1"/>
</dbReference>
<evidence type="ECO:0000259" key="5">
    <source>
        <dbReference type="PROSITE" id="PS50056"/>
    </source>
</evidence>
<dbReference type="GeneID" id="54421064"/>
<protein>
    <submittedName>
        <fullName evidence="6 8">Uncharacterized protein</fullName>
    </submittedName>
</protein>
<dbReference type="AlphaFoldDB" id="A0A6G1GGF3"/>
<accession>A0A6G1GGF3</accession>
<feature type="domain" description="Tyrosine specific protein phosphatases" evidence="5">
    <location>
        <begin position="638"/>
        <end position="690"/>
    </location>
</feature>
<reference evidence="8" key="3">
    <citation type="submission" date="2025-04" db="UniProtKB">
        <authorList>
            <consortium name="RefSeq"/>
        </authorList>
    </citation>
    <scope>IDENTIFICATION</scope>
    <source>
        <strain evidence="8">CBS 781.70</strain>
    </source>
</reference>
<evidence type="ECO:0000256" key="1">
    <source>
        <dbReference type="ARBA" id="ARBA00022801"/>
    </source>
</evidence>
<name>A0A6G1GGF3_9PEZI</name>
<dbReference type="Proteomes" id="UP000504638">
    <property type="component" value="Unplaced"/>
</dbReference>
<dbReference type="GO" id="GO:0005634">
    <property type="term" value="C:nucleus"/>
    <property type="evidence" value="ECO:0007669"/>
    <property type="project" value="GOC"/>
</dbReference>
<proteinExistence type="predicted"/>
<dbReference type="InterPro" id="IPR016130">
    <property type="entry name" value="Tyr_Pase_AS"/>
</dbReference>
<dbReference type="PROSITE" id="PS50056">
    <property type="entry name" value="TYR_PHOSPHATASE_2"/>
    <property type="match status" value="1"/>
</dbReference>
<dbReference type="RefSeq" id="XP_033538764.1">
    <property type="nucleotide sequence ID" value="XM_033680494.1"/>
</dbReference>
<evidence type="ECO:0000313" key="6">
    <source>
        <dbReference type="EMBL" id="KAF1817133.1"/>
    </source>
</evidence>
<dbReference type="InterPro" id="IPR020422">
    <property type="entry name" value="TYR_PHOSPHATASE_DUAL_dom"/>
</dbReference>
<dbReference type="EMBL" id="ML975149">
    <property type="protein sequence ID" value="KAF1817133.1"/>
    <property type="molecule type" value="Genomic_DNA"/>
</dbReference>
<dbReference type="PROSITE" id="PS00383">
    <property type="entry name" value="TYR_PHOSPHATASE_1"/>
    <property type="match status" value="1"/>
</dbReference>